<dbReference type="EMBL" id="QEOB01000005">
    <property type="protein sequence ID" value="PVX84310.1"/>
    <property type="molecule type" value="Genomic_DNA"/>
</dbReference>
<reference evidence="1 2" key="1">
    <citation type="submission" date="2018-05" db="EMBL/GenBank/DDBJ databases">
        <title>Genomic Encyclopedia of Type Strains, Phase IV (KMG-V): Genome sequencing to study the core and pangenomes of soil and plant-associated prokaryotes.</title>
        <authorList>
            <person name="Whitman W."/>
        </authorList>
    </citation>
    <scope>NUCLEOTIDE SEQUENCE [LARGE SCALE GENOMIC DNA]</scope>
    <source>
        <strain evidence="1 2">SCZa-39</strain>
    </source>
</reference>
<protein>
    <recommendedName>
        <fullName evidence="3">MarR family transcriptional regulator</fullName>
    </recommendedName>
</protein>
<keyword evidence="2" id="KW-1185">Reference proteome</keyword>
<accession>A0ABX5KPM5</accession>
<proteinExistence type="predicted"/>
<sequence length="142" mass="15791">MSKAPESMRTIARTGSTYLQVHALLKDGNARSCEAIVRELGRHRSGVADALTKLHDEGCVHIACWTQRPTGAPFAEWIIGTGDDAERPAMMTKGERKRAQIARRRAALAQAEHDEFRQRTEAIKPFRDPLVAAFFGEYRSAA</sequence>
<comment type="caution">
    <text evidence="1">The sequence shown here is derived from an EMBL/GenBank/DDBJ whole genome shotgun (WGS) entry which is preliminary data.</text>
</comment>
<evidence type="ECO:0008006" key="3">
    <source>
        <dbReference type="Google" id="ProtNLM"/>
    </source>
</evidence>
<dbReference type="RefSeq" id="WP_116610873.1">
    <property type="nucleotide sequence ID" value="NZ_QEOB01000005.1"/>
</dbReference>
<name>A0ABX5KPM5_9BURK</name>
<evidence type="ECO:0000313" key="2">
    <source>
        <dbReference type="Proteomes" id="UP000245712"/>
    </source>
</evidence>
<gene>
    <name evidence="1" type="ORF">C7402_105151</name>
</gene>
<dbReference type="Proteomes" id="UP000245712">
    <property type="component" value="Unassembled WGS sequence"/>
</dbReference>
<organism evidence="1 2">
    <name type="scientific">Paraburkholderia unamae</name>
    <dbReference type="NCBI Taxonomy" id="219649"/>
    <lineage>
        <taxon>Bacteria</taxon>
        <taxon>Pseudomonadati</taxon>
        <taxon>Pseudomonadota</taxon>
        <taxon>Betaproteobacteria</taxon>
        <taxon>Burkholderiales</taxon>
        <taxon>Burkholderiaceae</taxon>
        <taxon>Paraburkholderia</taxon>
    </lineage>
</organism>
<evidence type="ECO:0000313" key="1">
    <source>
        <dbReference type="EMBL" id="PVX84310.1"/>
    </source>
</evidence>